<name>A0A8D8JW55_CULPI</name>
<sequence>MVVFVSQPYFSSLAHLCLHLSVAKKRFFSSKFFLTGSNCHGWPTTGLCNWANLFRGQIAQICPRRSGNRAASRCKQSEKFFPTCAKKKGRTAAAKIFGEKTLFHSTTETELAAGGGTQQTRTNTKREPESGVTPENRNQLIFRD</sequence>
<evidence type="ECO:0000313" key="2">
    <source>
        <dbReference type="EMBL" id="CAG6576226.1"/>
    </source>
</evidence>
<protein>
    <submittedName>
        <fullName evidence="2">(northern house mosquito) hypothetical protein</fullName>
    </submittedName>
</protein>
<feature type="compositionally biased region" description="Polar residues" evidence="1">
    <location>
        <begin position="133"/>
        <end position="144"/>
    </location>
</feature>
<dbReference type="EMBL" id="HBUE01189677">
    <property type="protein sequence ID" value="CAG6524543.1"/>
    <property type="molecule type" value="Transcribed_RNA"/>
</dbReference>
<proteinExistence type="predicted"/>
<feature type="region of interest" description="Disordered" evidence="1">
    <location>
        <begin position="107"/>
        <end position="144"/>
    </location>
</feature>
<evidence type="ECO:0000256" key="1">
    <source>
        <dbReference type="SAM" id="MobiDB-lite"/>
    </source>
</evidence>
<organism evidence="2">
    <name type="scientific">Culex pipiens</name>
    <name type="common">House mosquito</name>
    <dbReference type="NCBI Taxonomy" id="7175"/>
    <lineage>
        <taxon>Eukaryota</taxon>
        <taxon>Metazoa</taxon>
        <taxon>Ecdysozoa</taxon>
        <taxon>Arthropoda</taxon>
        <taxon>Hexapoda</taxon>
        <taxon>Insecta</taxon>
        <taxon>Pterygota</taxon>
        <taxon>Neoptera</taxon>
        <taxon>Endopterygota</taxon>
        <taxon>Diptera</taxon>
        <taxon>Nematocera</taxon>
        <taxon>Culicoidea</taxon>
        <taxon>Culicidae</taxon>
        <taxon>Culicinae</taxon>
        <taxon>Culicini</taxon>
        <taxon>Culex</taxon>
        <taxon>Culex</taxon>
    </lineage>
</organism>
<dbReference type="EMBL" id="HBUE01295525">
    <property type="protein sequence ID" value="CAG6576226.1"/>
    <property type="molecule type" value="Transcribed_RNA"/>
</dbReference>
<reference evidence="2" key="1">
    <citation type="submission" date="2021-05" db="EMBL/GenBank/DDBJ databases">
        <authorList>
            <person name="Alioto T."/>
            <person name="Alioto T."/>
            <person name="Gomez Garrido J."/>
        </authorList>
    </citation>
    <scope>NUCLEOTIDE SEQUENCE</scope>
</reference>
<accession>A0A8D8JW55</accession>
<dbReference type="AlphaFoldDB" id="A0A8D8JW55"/>